<keyword evidence="2" id="KW-1185">Reference proteome</keyword>
<proteinExistence type="predicted"/>
<gene>
    <name evidence="1" type="ORF">J4Q44_G00248390</name>
</gene>
<dbReference type="AlphaFoldDB" id="A0AAN8L7X6"/>
<organism evidence="1 2">
    <name type="scientific">Coregonus suidteri</name>
    <dbReference type="NCBI Taxonomy" id="861788"/>
    <lineage>
        <taxon>Eukaryota</taxon>
        <taxon>Metazoa</taxon>
        <taxon>Chordata</taxon>
        <taxon>Craniata</taxon>
        <taxon>Vertebrata</taxon>
        <taxon>Euteleostomi</taxon>
        <taxon>Actinopterygii</taxon>
        <taxon>Neopterygii</taxon>
        <taxon>Teleostei</taxon>
        <taxon>Protacanthopterygii</taxon>
        <taxon>Salmoniformes</taxon>
        <taxon>Salmonidae</taxon>
        <taxon>Coregoninae</taxon>
        <taxon>Coregonus</taxon>
    </lineage>
</organism>
<feature type="non-terminal residue" evidence="1">
    <location>
        <position position="94"/>
    </location>
</feature>
<protein>
    <submittedName>
        <fullName evidence="1">Uncharacterized protein</fullName>
    </submittedName>
</protein>
<name>A0AAN8L7X6_9TELE</name>
<accession>A0AAN8L7X6</accession>
<evidence type="ECO:0000313" key="2">
    <source>
        <dbReference type="Proteomes" id="UP001356427"/>
    </source>
</evidence>
<reference evidence="1 2" key="1">
    <citation type="submission" date="2021-04" db="EMBL/GenBank/DDBJ databases">
        <authorList>
            <person name="De Guttry C."/>
            <person name="Zahm M."/>
            <person name="Klopp C."/>
            <person name="Cabau C."/>
            <person name="Louis A."/>
            <person name="Berthelot C."/>
            <person name="Parey E."/>
            <person name="Roest Crollius H."/>
            <person name="Montfort J."/>
            <person name="Robinson-Rechavi M."/>
            <person name="Bucao C."/>
            <person name="Bouchez O."/>
            <person name="Gislard M."/>
            <person name="Lluch J."/>
            <person name="Milhes M."/>
            <person name="Lampietro C."/>
            <person name="Lopez Roques C."/>
            <person name="Donnadieu C."/>
            <person name="Braasch I."/>
            <person name="Desvignes T."/>
            <person name="Postlethwait J."/>
            <person name="Bobe J."/>
            <person name="Wedekind C."/>
            <person name="Guiguen Y."/>
        </authorList>
    </citation>
    <scope>NUCLEOTIDE SEQUENCE [LARGE SCALE GENOMIC DNA]</scope>
    <source>
        <strain evidence="1">Cs_M1</strain>
        <tissue evidence="1">Blood</tissue>
    </source>
</reference>
<dbReference type="Proteomes" id="UP001356427">
    <property type="component" value="Unassembled WGS sequence"/>
</dbReference>
<sequence>MTKCTVGCQTDPLVMNGCRDLPEDCLLQLFESCPVWSQTCSIEKTRGGPHQHHVDMPSLSIPVNGMVSHMLASVWPATVSGNSFRILIICTNTE</sequence>
<comment type="caution">
    <text evidence="1">The sequence shown here is derived from an EMBL/GenBank/DDBJ whole genome shotgun (WGS) entry which is preliminary data.</text>
</comment>
<dbReference type="EMBL" id="JAGTTL010000023">
    <property type="protein sequence ID" value="KAK6304253.1"/>
    <property type="molecule type" value="Genomic_DNA"/>
</dbReference>
<evidence type="ECO:0000313" key="1">
    <source>
        <dbReference type="EMBL" id="KAK6304253.1"/>
    </source>
</evidence>